<protein>
    <submittedName>
        <fullName evidence="1">Uncharacterized protein</fullName>
    </submittedName>
</protein>
<reference evidence="2" key="1">
    <citation type="journal article" date="2023" name="Front. Plant Sci.">
        <title>Chromosomal-level genome assembly of Melastoma candidum provides insights into trichome evolution.</title>
        <authorList>
            <person name="Zhong Y."/>
            <person name="Wu W."/>
            <person name="Sun C."/>
            <person name="Zou P."/>
            <person name="Liu Y."/>
            <person name="Dai S."/>
            <person name="Zhou R."/>
        </authorList>
    </citation>
    <scope>NUCLEOTIDE SEQUENCE [LARGE SCALE GENOMIC DNA]</scope>
</reference>
<dbReference type="EMBL" id="CM042885">
    <property type="protein sequence ID" value="KAI4367390.1"/>
    <property type="molecule type" value="Genomic_DNA"/>
</dbReference>
<sequence length="1326" mass="148412">MSLLRILLRRDLLHHPRSSTQLLPPILTFSRSFAFSSVEEAAAERRRRKRLLRIQPPRLALNRDPPAPPPPRDPNAPRLPDSTSSLVGLRLSLHNRVQSLIRASDLDAASAVARHSVFSSTRPTVFTCNAVVDSMYRAKRYSDAIAHFHFFFNQSNIVPNVVSYNYLIKIYCDMGNVDKGLELLQHIVENAPFGPSCVTYRHLTKGLIDVGRIDEAVALLRQMLDKGHAADSLVYNNLIKGFLELGKLEKAEEFFDELKERCVVYDGVVTATFMDWYFKQGKAMEALESYKAWLEKKYRMVPSTCNVLLEVLLRYGQKKEAWAMFGRMLDDHTPPTFLALNSDSYNLMVNECFKEGKIDEALATFRMVGTKGASKPFVMDIAGYNNMIIRYCELGLLDEGYGMYKEATSKSLSGDVSSHRPLIEAYLKAGKFDDALSMLHKMVDTNLRVVASFGIKIFEDLIKSGKVVDCVHVLLKMSEKDPKPDPMFYEIVLKGLCSAKELDEASNLIGQMVNHGIGFTPSLREVLTASFAEVGRREEIDRQLNTNNWGHMPRRPPQRGGFPHSSPSTGPQFFRSQPNMQPLSNNSMPSGHTQGVQVSQPYHVAGFNSGLHAPALLNNTAPYNHGEGQGLSSQVSGPWGHSQLHHRRRRPDPETKSSGKLFNCTSRSRKFWSPGELPGSMSVGEALYKELWHACAGPLVTVPNVGERVYYFPQGHMEHLEGSMDLGWEHQMPSFNLPYKILCRVIGIKLKAEPETDEVYAQMTLLPDHDQSELLVPDPPVSDVVKCRVSSFCKTLTASDTSTHGGFSVLRRHAEDCLPPLDMNLQPPWQELTASDLHGNEWHFRHIFRGQPRRHLLTTGWSVFVSAKKLVAGDAFIFLRGENGKLCVGVRRVMRQLSNKPSSVISSHSMHLGLLASASHALSSHTIFSVFYKPRTSSSEYVISVNRYLEARRNKLSLGMRFKMKFEGDEGPERRFSGTIIGIEEGRSSAWTDSEWRCLKVRWDESSSIMRPDRVSPWEIEPFAAAAAFNSQPGQRIRRQRHSSFPSASDISIPSTWRMSIDSSAICSTPTSNSPSYYSGKSQVGTLLGTSAYSSKEVGNITKSSTPSDSRQPPVKRPRIASGCRLFGIELLNSANEDKTLSLAKVACTGDDRSTGSVHIESDHNSDPFNADRSNAPSTSSEFGKFCPTSNNESQNRQIRSCIKVHMQGFPVGRAVDLSRFQGYDDLLLKLEDMFEIGGELRGSSKNWQVVYTDNEDDRMMVGDDPWLEFCSIAREIFIYSQEEIKRLSPRIKLPPKKDNVKDANPDNGNGVSISDNRSSMAGSDH</sequence>
<proteinExistence type="predicted"/>
<comment type="caution">
    <text evidence="1">The sequence shown here is derived from an EMBL/GenBank/DDBJ whole genome shotgun (WGS) entry which is preliminary data.</text>
</comment>
<dbReference type="Proteomes" id="UP001057402">
    <property type="component" value="Chromosome 6"/>
</dbReference>
<gene>
    <name evidence="1" type="ORF">MLD38_023133</name>
</gene>
<accession>A0ACB9QLK1</accession>
<organism evidence="1 2">
    <name type="scientific">Melastoma candidum</name>
    <dbReference type="NCBI Taxonomy" id="119954"/>
    <lineage>
        <taxon>Eukaryota</taxon>
        <taxon>Viridiplantae</taxon>
        <taxon>Streptophyta</taxon>
        <taxon>Embryophyta</taxon>
        <taxon>Tracheophyta</taxon>
        <taxon>Spermatophyta</taxon>
        <taxon>Magnoliopsida</taxon>
        <taxon>eudicotyledons</taxon>
        <taxon>Gunneridae</taxon>
        <taxon>Pentapetalae</taxon>
        <taxon>rosids</taxon>
        <taxon>malvids</taxon>
        <taxon>Myrtales</taxon>
        <taxon>Melastomataceae</taxon>
        <taxon>Melastomatoideae</taxon>
        <taxon>Melastomateae</taxon>
        <taxon>Melastoma</taxon>
    </lineage>
</organism>
<evidence type="ECO:0000313" key="1">
    <source>
        <dbReference type="EMBL" id="KAI4367390.1"/>
    </source>
</evidence>
<name>A0ACB9QLK1_9MYRT</name>
<keyword evidence="2" id="KW-1185">Reference proteome</keyword>
<evidence type="ECO:0000313" key="2">
    <source>
        <dbReference type="Proteomes" id="UP001057402"/>
    </source>
</evidence>